<gene>
    <name evidence="3" type="ORF">ENU08_00620</name>
    <name evidence="2" type="ORF">ENU41_07215</name>
</gene>
<dbReference type="Gene3D" id="3.40.50.300">
    <property type="entry name" value="P-loop containing nucleotide triphosphate hydrolases"/>
    <property type="match status" value="1"/>
</dbReference>
<dbReference type="EMBL" id="DTCK01000041">
    <property type="protein sequence ID" value="HGQ36445.1"/>
    <property type="molecule type" value="Genomic_DNA"/>
</dbReference>
<dbReference type="InterPro" id="IPR028979">
    <property type="entry name" value="Ser_kin/Pase_Hpr-like_N_sf"/>
</dbReference>
<dbReference type="AlphaFoldDB" id="A0A7C4JJF6"/>
<comment type="caution">
    <text evidence="3">The sequence shown here is derived from an EMBL/GenBank/DDBJ whole genome shotgun (WGS) entry which is preliminary data.</text>
</comment>
<proteinExistence type="predicted"/>
<dbReference type="SUPFAM" id="SSF52540">
    <property type="entry name" value="P-loop containing nucleoside triphosphate hydrolases"/>
    <property type="match status" value="1"/>
</dbReference>
<dbReference type="SUPFAM" id="SSF75138">
    <property type="entry name" value="HprK N-terminal domain-like"/>
    <property type="match status" value="1"/>
</dbReference>
<dbReference type="PANTHER" id="PTHR43356:SF2">
    <property type="entry name" value="PHOSPHATE ACETYLTRANSFERASE"/>
    <property type="match status" value="1"/>
</dbReference>
<dbReference type="PANTHER" id="PTHR43356">
    <property type="entry name" value="PHOSPHATE ACETYLTRANSFERASE"/>
    <property type="match status" value="1"/>
</dbReference>
<evidence type="ECO:0000259" key="1">
    <source>
        <dbReference type="Pfam" id="PF07085"/>
    </source>
</evidence>
<protein>
    <submittedName>
        <fullName evidence="3">Phosphotransacetylase family protein</fullName>
    </submittedName>
</protein>
<dbReference type="InterPro" id="IPR027417">
    <property type="entry name" value="P-loop_NTPase"/>
</dbReference>
<dbReference type="EMBL" id="DTBD01000006">
    <property type="protein sequence ID" value="HGQ63741.1"/>
    <property type="molecule type" value="Genomic_DNA"/>
</dbReference>
<dbReference type="InterPro" id="IPR010766">
    <property type="entry name" value="DRTGG"/>
</dbReference>
<dbReference type="Pfam" id="PF13500">
    <property type="entry name" value="AAA_26"/>
    <property type="match status" value="1"/>
</dbReference>
<dbReference type="Gene3D" id="3.40.1390.20">
    <property type="entry name" value="HprK N-terminal domain-like"/>
    <property type="match status" value="1"/>
</dbReference>
<sequence>MVKSIFILGEKGKTVLIYGLMKKLMLEGYKVGYFKPIAKGRYRLPSLKYIDPDVIAMKEALNLPESLDVISPITITYATVELKNELDNIKKTITESFQKIVENKEVVIIEGYTTPDILSGIGLSPPELAKILNAKPVLLINAKDREVIDEIVDRIYLYKCFFEHFGYPLNGVIINNIPIYYFERIEDVLLPLIESMGLKIYGVITEKPRLLAPTVRDIIEALSAEVLENKDKLNNIVEDIVIGAMAPSAALRWFRRAVNAAIVTGGDRTDLIQLALETKPSVIILTGNLYPDIEVLIKAKETNVPILLVPYDTYTAVQKLREVQSIVTADSLKAKERDIITVIESEVKWKNLLE</sequence>
<evidence type="ECO:0000313" key="3">
    <source>
        <dbReference type="EMBL" id="HGQ63741.1"/>
    </source>
</evidence>
<accession>A0A7C4JJF6</accession>
<dbReference type="Pfam" id="PF07085">
    <property type="entry name" value="DRTGG"/>
    <property type="match status" value="1"/>
</dbReference>
<dbReference type="CDD" id="cd03109">
    <property type="entry name" value="DTBS"/>
    <property type="match status" value="1"/>
</dbReference>
<evidence type="ECO:0000313" key="2">
    <source>
        <dbReference type="EMBL" id="HGQ36445.1"/>
    </source>
</evidence>
<feature type="domain" description="DRTGG" evidence="1">
    <location>
        <begin position="217"/>
        <end position="322"/>
    </location>
</feature>
<name>A0A7C4JJF6_9CREN</name>
<organism evidence="3">
    <name type="scientific">Ignisphaera aggregans</name>
    <dbReference type="NCBI Taxonomy" id="334771"/>
    <lineage>
        <taxon>Archaea</taxon>
        <taxon>Thermoproteota</taxon>
        <taxon>Thermoprotei</taxon>
        <taxon>Desulfurococcales</taxon>
        <taxon>Desulfurococcaceae</taxon>
        <taxon>Ignisphaera</taxon>
    </lineage>
</organism>
<reference evidence="3" key="1">
    <citation type="journal article" date="2020" name="mSystems">
        <title>Genome- and Community-Level Interaction Insights into Carbon Utilization and Element Cycling Functions of Hydrothermarchaeota in Hydrothermal Sediment.</title>
        <authorList>
            <person name="Zhou Z."/>
            <person name="Liu Y."/>
            <person name="Xu W."/>
            <person name="Pan J."/>
            <person name="Luo Z.H."/>
            <person name="Li M."/>
        </authorList>
    </citation>
    <scope>NUCLEOTIDE SEQUENCE [LARGE SCALE GENOMIC DNA]</scope>
    <source>
        <strain evidence="3">SpSt-637</strain>
        <strain evidence="2">SpSt-667</strain>
    </source>
</reference>
<dbReference type="InterPro" id="IPR050500">
    <property type="entry name" value="Phos_Acetyltrans/Butyryltrans"/>
</dbReference>